<dbReference type="GO" id="GO:0016491">
    <property type="term" value="F:oxidoreductase activity"/>
    <property type="evidence" value="ECO:0007669"/>
    <property type="project" value="UniProtKB-KW"/>
</dbReference>
<evidence type="ECO:0000313" key="12">
    <source>
        <dbReference type="Proteomes" id="UP000193529"/>
    </source>
</evidence>
<dbReference type="Pfam" id="PF00724">
    <property type="entry name" value="Oxidored_FMN"/>
    <property type="match status" value="1"/>
</dbReference>
<evidence type="ECO:0000256" key="7">
    <source>
        <dbReference type="ARBA" id="ARBA00023002"/>
    </source>
</evidence>
<proteinExistence type="inferred from homology"/>
<dbReference type="SUPFAM" id="SSF51971">
    <property type="entry name" value="Nucleotide-binding domain"/>
    <property type="match status" value="1"/>
</dbReference>
<name>A0A1X1ZAS0_9MYCO</name>
<dbReference type="Proteomes" id="UP000193529">
    <property type="component" value="Unassembled WGS sequence"/>
</dbReference>
<dbReference type="InterPro" id="IPR013785">
    <property type="entry name" value="Aldolase_TIM"/>
</dbReference>
<evidence type="ECO:0000256" key="1">
    <source>
        <dbReference type="ARBA" id="ARBA00001917"/>
    </source>
</evidence>
<comment type="similarity">
    <text evidence="3">In the N-terminal section; belongs to the NADH:flavin oxidoreductase/NADH oxidase family.</text>
</comment>
<dbReference type="SUPFAM" id="SSF51395">
    <property type="entry name" value="FMN-linked oxidoreductases"/>
    <property type="match status" value="1"/>
</dbReference>
<evidence type="ECO:0000256" key="2">
    <source>
        <dbReference type="ARBA" id="ARBA00001966"/>
    </source>
</evidence>
<dbReference type="GO" id="GO:0046872">
    <property type="term" value="F:metal ion binding"/>
    <property type="evidence" value="ECO:0007669"/>
    <property type="project" value="UniProtKB-KW"/>
</dbReference>
<comment type="cofactor">
    <cofactor evidence="1">
        <name>FMN</name>
        <dbReference type="ChEBI" id="CHEBI:58210"/>
    </cofactor>
</comment>
<dbReference type="InterPro" id="IPR036188">
    <property type="entry name" value="FAD/NAD-bd_sf"/>
</dbReference>
<comment type="cofactor">
    <cofactor evidence="2">
        <name>[4Fe-4S] cluster</name>
        <dbReference type="ChEBI" id="CHEBI:49883"/>
    </cofactor>
</comment>
<dbReference type="RefSeq" id="WP_085079887.1">
    <property type="nucleotide sequence ID" value="NZ_LQPJ01000124.1"/>
</dbReference>
<dbReference type="GO" id="GO:0051536">
    <property type="term" value="F:iron-sulfur cluster binding"/>
    <property type="evidence" value="ECO:0007669"/>
    <property type="project" value="UniProtKB-KW"/>
</dbReference>
<keyword evidence="12" id="KW-1185">Reference proteome</keyword>
<evidence type="ECO:0000256" key="3">
    <source>
        <dbReference type="ARBA" id="ARBA00011048"/>
    </source>
</evidence>
<keyword evidence="9" id="KW-0411">Iron-sulfur</keyword>
<dbReference type="InterPro" id="IPR051793">
    <property type="entry name" value="NADH:flavin_oxidoreductase"/>
</dbReference>
<dbReference type="AlphaFoldDB" id="A0A1X1ZAS0"/>
<dbReference type="Gene3D" id="3.50.50.60">
    <property type="entry name" value="FAD/NAD(P)-binding domain"/>
    <property type="match status" value="1"/>
</dbReference>
<dbReference type="Gene3D" id="3.20.20.70">
    <property type="entry name" value="Aldolase class I"/>
    <property type="match status" value="1"/>
</dbReference>
<evidence type="ECO:0000256" key="9">
    <source>
        <dbReference type="ARBA" id="ARBA00023014"/>
    </source>
</evidence>
<dbReference type="PANTHER" id="PTHR42917">
    <property type="entry name" value="2,4-DIENOYL-COA REDUCTASE"/>
    <property type="match status" value="1"/>
</dbReference>
<dbReference type="SUPFAM" id="SSF51905">
    <property type="entry name" value="FAD/NAD(P)-binding domain"/>
    <property type="match status" value="1"/>
</dbReference>
<dbReference type="Pfam" id="PF12831">
    <property type="entry name" value="FAD_oxidored"/>
    <property type="match status" value="1"/>
</dbReference>
<keyword evidence="6" id="KW-0479">Metal-binding</keyword>
<keyword evidence="4" id="KW-0285">Flavoprotein</keyword>
<dbReference type="OrthoDB" id="3169239at2"/>
<dbReference type="Gene3D" id="3.40.50.720">
    <property type="entry name" value="NAD(P)-binding Rossmann-like Domain"/>
    <property type="match status" value="1"/>
</dbReference>
<evidence type="ECO:0000256" key="6">
    <source>
        <dbReference type="ARBA" id="ARBA00022723"/>
    </source>
</evidence>
<feature type="domain" description="NADH:flavin oxidoreductase/NADH oxidase N-terminal" evidence="10">
    <location>
        <begin position="12"/>
        <end position="330"/>
    </location>
</feature>
<keyword evidence="7" id="KW-0560">Oxidoreductase</keyword>
<evidence type="ECO:0000259" key="10">
    <source>
        <dbReference type="Pfam" id="PF00724"/>
    </source>
</evidence>
<evidence type="ECO:0000256" key="5">
    <source>
        <dbReference type="ARBA" id="ARBA00022643"/>
    </source>
</evidence>
<gene>
    <name evidence="11" type="ORF">AWC19_15540</name>
</gene>
<protein>
    <submittedName>
        <fullName evidence="11">NADH:flavin oxidoreductase</fullName>
    </submittedName>
</protein>
<dbReference type="InterPro" id="IPR001155">
    <property type="entry name" value="OxRdtase_FMN_N"/>
</dbReference>
<dbReference type="PANTHER" id="PTHR42917:SF2">
    <property type="entry name" value="2,4-DIENOYL-COA REDUCTASE [(2E)-ENOYL-COA-PRODUCING]"/>
    <property type="match status" value="1"/>
</dbReference>
<dbReference type="GO" id="GO:0010181">
    <property type="term" value="F:FMN binding"/>
    <property type="evidence" value="ECO:0007669"/>
    <property type="project" value="InterPro"/>
</dbReference>
<accession>A0A1X1ZAS0</accession>
<keyword evidence="5" id="KW-0288">FMN</keyword>
<reference evidence="11 12" key="1">
    <citation type="submission" date="2016-01" db="EMBL/GenBank/DDBJ databases">
        <title>The new phylogeny of the genus Mycobacterium.</title>
        <authorList>
            <person name="Tarcisio F."/>
            <person name="Conor M."/>
            <person name="Antonella G."/>
            <person name="Elisabetta G."/>
            <person name="Giulia F.S."/>
            <person name="Sara T."/>
            <person name="Anna F."/>
            <person name="Clotilde B."/>
            <person name="Roberto B."/>
            <person name="Veronica D.S."/>
            <person name="Fabio R."/>
            <person name="Monica P."/>
            <person name="Olivier J."/>
            <person name="Enrico T."/>
            <person name="Nicola S."/>
        </authorList>
    </citation>
    <scope>NUCLEOTIDE SEQUENCE [LARGE SCALE GENOMIC DNA]</scope>
    <source>
        <strain evidence="11 12">DSM 44572</strain>
    </source>
</reference>
<dbReference type="STRING" id="153971.AWC19_15540"/>
<evidence type="ECO:0000313" key="11">
    <source>
        <dbReference type="EMBL" id="ORW20503.1"/>
    </source>
</evidence>
<organism evidence="11 12">
    <name type="scientific">Mycobacterium palustre</name>
    <dbReference type="NCBI Taxonomy" id="153971"/>
    <lineage>
        <taxon>Bacteria</taxon>
        <taxon>Bacillati</taxon>
        <taxon>Actinomycetota</taxon>
        <taxon>Actinomycetes</taxon>
        <taxon>Mycobacteriales</taxon>
        <taxon>Mycobacteriaceae</taxon>
        <taxon>Mycobacterium</taxon>
        <taxon>Mycobacterium simiae complex</taxon>
    </lineage>
</organism>
<comment type="caution">
    <text evidence="11">The sequence shown here is derived from an EMBL/GenBank/DDBJ whole genome shotgun (WGS) entry which is preliminary data.</text>
</comment>
<evidence type="ECO:0000256" key="4">
    <source>
        <dbReference type="ARBA" id="ARBA00022630"/>
    </source>
</evidence>
<sequence>MSGYEHVLSSTHIGPVLLRNRVVRTSQGSGLAVNQLVSDDMIAFLLARARGGVALAFADVAQVHWSSPAMLDLTSDRVLPGLTKLTTAVHAEGMKLFQQIWHGGPTQLTRDSSAPWAASHVPDPGLGMLPVPMTRMMMDELTEAFVASALRAREGGIDGIELHAGHGYLFSSFLSPATNLRDDDYGGSLENRCRYLVEVLRAVRTAVGRDYPVGLRISPDGPEDQTTPSHLSTLISMLERESLVDFWDVSLGSHYARDLLIGGGHQPPGYMLPVSEQMTRVTTLPTIVAGRIATLQQADQIVASGVGDLVAMVRATLAEPELITKTVSGRGAEIRPCIACLQSCAGGLNTRGRAMCTVNPAAGRELTHDDDTIVRHAPGLKVVVIGGGPAGMEAARSAAIAGHRVTLLETDDALGGQLRLVPPTRPEIARLLDFYEHQMRLHAIDVRLRTPADVQTVRRMAPDAVIVATGVKPRRDGFQTLQPRLPLPGISTVSVHTGWDVLRGASLGHTVLMLDEIGHYESTDVAQQLVDSGRRVLMVSRYSLVAANLEMRWEMVGSPLLAKLLKGDFTFFPRTVIHRLSPGSAEVACFEAPHRVQRLAFDDVVLMSGGTPDRALQQELAGICPIVRVIGDASSPRRLEVAVVEGRQAVDSLHPDWIRPVARYGWGGSAT</sequence>
<evidence type="ECO:0000256" key="8">
    <source>
        <dbReference type="ARBA" id="ARBA00023004"/>
    </source>
</evidence>
<keyword evidence="8" id="KW-0408">Iron</keyword>
<dbReference type="EMBL" id="LQPJ01000124">
    <property type="protein sequence ID" value="ORW20503.1"/>
    <property type="molecule type" value="Genomic_DNA"/>
</dbReference>